<dbReference type="PIRSF" id="PIRSF021328">
    <property type="entry name" value="UCP021328"/>
    <property type="match status" value="1"/>
</dbReference>
<comment type="caution">
    <text evidence="2">The sequence shown here is derived from an EMBL/GenBank/DDBJ whole genome shotgun (WGS) entry which is preliminary data.</text>
</comment>
<proteinExistence type="predicted"/>
<dbReference type="Proteomes" id="UP000078520">
    <property type="component" value="Unassembled WGS sequence"/>
</dbReference>
<dbReference type="Pfam" id="PF11208">
    <property type="entry name" value="DUF2992"/>
    <property type="match status" value="1"/>
</dbReference>
<dbReference type="AlphaFoldDB" id="A0A179CS18"/>
<evidence type="ECO:0000313" key="3">
    <source>
        <dbReference type="Proteomes" id="UP000078520"/>
    </source>
</evidence>
<protein>
    <recommendedName>
        <fullName evidence="4">DUF2992 domain-containing protein</fullName>
    </recommendedName>
</protein>
<reference evidence="3" key="1">
    <citation type="submission" date="2016-03" db="EMBL/GenBank/DDBJ databases">
        <authorList>
            <person name="Johnson T.J."/>
            <person name="Youmans B."/>
            <person name="Case K."/>
            <person name="Noll S."/>
        </authorList>
    </citation>
    <scope>NUCLEOTIDE SEQUENCE [LARGE SCALE GENOMIC DNA]</scope>
    <source>
        <strain evidence="3">UMNLAv8</strain>
    </source>
</reference>
<sequence length="132" mass="15863">MTVVFDKPFYKGVFERFVDDRYAVAEINLGTSLPKTRDIYRLVLKRWNTIHFSKEALDSTRVKRVNPKRMQREAQKQVHAEFYGSKAQQALKADIEMRKRQSHRERQAAKANHKRKKFEIRQLKKKQKHRGH</sequence>
<feature type="compositionally biased region" description="Basic residues" evidence="1">
    <location>
        <begin position="111"/>
        <end position="132"/>
    </location>
</feature>
<evidence type="ECO:0000313" key="2">
    <source>
        <dbReference type="EMBL" id="OAQ08598.1"/>
    </source>
</evidence>
<accession>A0A179CS18</accession>
<dbReference type="EMBL" id="LVKI01000008">
    <property type="protein sequence ID" value="OAQ08598.1"/>
    <property type="molecule type" value="Genomic_DNA"/>
</dbReference>
<evidence type="ECO:0008006" key="4">
    <source>
        <dbReference type="Google" id="ProtNLM"/>
    </source>
</evidence>
<feature type="compositionally biased region" description="Basic and acidic residues" evidence="1">
    <location>
        <begin position="93"/>
        <end position="108"/>
    </location>
</feature>
<organism evidence="2 3">
    <name type="scientific">Ligilactobacillus aviarius</name>
    <dbReference type="NCBI Taxonomy" id="1606"/>
    <lineage>
        <taxon>Bacteria</taxon>
        <taxon>Bacillati</taxon>
        <taxon>Bacillota</taxon>
        <taxon>Bacilli</taxon>
        <taxon>Lactobacillales</taxon>
        <taxon>Lactobacillaceae</taxon>
        <taxon>Ligilactobacillus</taxon>
    </lineage>
</organism>
<evidence type="ECO:0000256" key="1">
    <source>
        <dbReference type="SAM" id="MobiDB-lite"/>
    </source>
</evidence>
<name>A0A179CS18_9LACO</name>
<dbReference type="InterPro" id="IPR016787">
    <property type="entry name" value="UCP021328"/>
</dbReference>
<gene>
    <name evidence="2" type="ORF">A3O14_02640</name>
</gene>
<feature type="region of interest" description="Disordered" evidence="1">
    <location>
        <begin position="93"/>
        <end position="132"/>
    </location>
</feature>